<evidence type="ECO:0000256" key="4">
    <source>
        <dbReference type="ARBA" id="ARBA00023136"/>
    </source>
</evidence>
<dbReference type="EMBL" id="PDLM01000006">
    <property type="protein sequence ID" value="RDW74986.1"/>
    <property type="molecule type" value="Genomic_DNA"/>
</dbReference>
<comment type="caution">
    <text evidence="8">The sequence shown here is derived from an EMBL/GenBank/DDBJ whole genome shotgun (WGS) entry which is preliminary data.</text>
</comment>
<dbReference type="InterPro" id="IPR052337">
    <property type="entry name" value="SAT4-like"/>
</dbReference>
<evidence type="ECO:0000259" key="7">
    <source>
        <dbReference type="Pfam" id="PF20684"/>
    </source>
</evidence>
<accession>A0A3D8RM20</accession>
<dbReference type="Pfam" id="PF20684">
    <property type="entry name" value="Fung_rhodopsin"/>
    <property type="match status" value="1"/>
</dbReference>
<name>A0A3D8RM20_9HELO</name>
<evidence type="ECO:0000256" key="6">
    <source>
        <dbReference type="SAM" id="Phobius"/>
    </source>
</evidence>
<feature type="transmembrane region" description="Helical" evidence="6">
    <location>
        <begin position="177"/>
        <end position="198"/>
    </location>
</feature>
<evidence type="ECO:0000313" key="9">
    <source>
        <dbReference type="Proteomes" id="UP000256645"/>
    </source>
</evidence>
<evidence type="ECO:0000256" key="5">
    <source>
        <dbReference type="ARBA" id="ARBA00038359"/>
    </source>
</evidence>
<evidence type="ECO:0000256" key="1">
    <source>
        <dbReference type="ARBA" id="ARBA00004141"/>
    </source>
</evidence>
<evidence type="ECO:0000313" key="8">
    <source>
        <dbReference type="EMBL" id="RDW74986.1"/>
    </source>
</evidence>
<dbReference type="Proteomes" id="UP000256645">
    <property type="component" value="Unassembled WGS sequence"/>
</dbReference>
<dbReference type="PANTHER" id="PTHR33048:SF2">
    <property type="entry name" value="SRPK"/>
    <property type="match status" value="1"/>
</dbReference>
<dbReference type="OrthoDB" id="4329349at2759"/>
<feature type="domain" description="Rhodopsin" evidence="7">
    <location>
        <begin position="26"/>
        <end position="269"/>
    </location>
</feature>
<keyword evidence="3 6" id="KW-1133">Transmembrane helix</keyword>
<dbReference type="AlphaFoldDB" id="A0A3D8RM20"/>
<comment type="similarity">
    <text evidence="5">Belongs to the SAT4 family.</text>
</comment>
<evidence type="ECO:0000256" key="3">
    <source>
        <dbReference type="ARBA" id="ARBA00022989"/>
    </source>
</evidence>
<feature type="transmembrane region" description="Helical" evidence="6">
    <location>
        <begin position="252"/>
        <end position="272"/>
    </location>
</feature>
<keyword evidence="2 6" id="KW-0812">Transmembrane</keyword>
<organism evidence="8 9">
    <name type="scientific">Coleophoma cylindrospora</name>
    <dbReference type="NCBI Taxonomy" id="1849047"/>
    <lineage>
        <taxon>Eukaryota</taxon>
        <taxon>Fungi</taxon>
        <taxon>Dikarya</taxon>
        <taxon>Ascomycota</taxon>
        <taxon>Pezizomycotina</taxon>
        <taxon>Leotiomycetes</taxon>
        <taxon>Helotiales</taxon>
        <taxon>Dermateaceae</taxon>
        <taxon>Coleophoma</taxon>
    </lineage>
</organism>
<gene>
    <name evidence="8" type="ORF">BP6252_06128</name>
</gene>
<feature type="transmembrane region" description="Helical" evidence="6">
    <location>
        <begin position="210"/>
        <end position="232"/>
    </location>
</feature>
<sequence>MPERDSQFLVEEWSLYALGAAIILTRFAVRLKTVRWNGFQGDDYMAVLVLAFFTMDAATVHIIYYTGTNVEAAAIQTTRKLTDSEISIYEYGSKEQLAAWYSYTALIWCMKGQMLFFFHRLTMGLWQQRVVKWLGLACGISYLAVVLTITFGCFPTYKNWQVAPDPGLQCTLKLQNFLVTVVLNVLTDAAILAIPVPLLWKLKVDLKRKLVIFLLLSSGLFVITAAIIRVVLTLGAHPSALNINRWGVRETIVGIITINIPILRPLFTRTFWTLETYRSSSPSHGITTVKRGYPGGTSYELSSRSGAHNLTKSRNASFATSDESLRGIIKAGEYDSREFIIQSPATGQEKKGVTVQTTYEVMSEQFDIEKMAGARTSAGSVAAEASASPTTLVGDGWKYSGGGVANRSLVHAPGAQTGLARGRTAD</sequence>
<dbReference type="PANTHER" id="PTHR33048">
    <property type="entry name" value="PTH11-LIKE INTEGRAL MEMBRANE PROTEIN (AFU_ORTHOLOGUE AFUA_5G11245)"/>
    <property type="match status" value="1"/>
</dbReference>
<keyword evidence="9" id="KW-1185">Reference proteome</keyword>
<feature type="transmembrane region" description="Helical" evidence="6">
    <location>
        <begin position="13"/>
        <end position="31"/>
    </location>
</feature>
<dbReference type="STRING" id="1849047.A0A3D8RM20"/>
<dbReference type="InterPro" id="IPR049326">
    <property type="entry name" value="Rhodopsin_dom_fungi"/>
</dbReference>
<reference evidence="8 9" key="1">
    <citation type="journal article" date="2018" name="IMA Fungus">
        <title>IMA Genome-F 9: Draft genome sequence of Annulohypoxylon stygium, Aspergillus mulundensis, Berkeleyomyces basicola (syn. Thielaviopsis basicola), Ceratocystis smalleyi, two Cercospora beticola strains, Coleophoma cylindrospora, Fusarium fracticaudum, Phialophora cf. hyalina, and Morchella septimelata.</title>
        <authorList>
            <person name="Wingfield B.D."/>
            <person name="Bills G.F."/>
            <person name="Dong Y."/>
            <person name="Huang W."/>
            <person name="Nel W.J."/>
            <person name="Swalarsk-Parry B.S."/>
            <person name="Vaghefi N."/>
            <person name="Wilken P.M."/>
            <person name="An Z."/>
            <person name="de Beer Z.W."/>
            <person name="De Vos L."/>
            <person name="Chen L."/>
            <person name="Duong T.A."/>
            <person name="Gao Y."/>
            <person name="Hammerbacher A."/>
            <person name="Kikkert J.R."/>
            <person name="Li Y."/>
            <person name="Li H."/>
            <person name="Li K."/>
            <person name="Li Q."/>
            <person name="Liu X."/>
            <person name="Ma X."/>
            <person name="Naidoo K."/>
            <person name="Pethybridge S.J."/>
            <person name="Sun J."/>
            <person name="Steenkamp E.T."/>
            <person name="van der Nest M.A."/>
            <person name="van Wyk S."/>
            <person name="Wingfield M.J."/>
            <person name="Xiong C."/>
            <person name="Yue Q."/>
            <person name="Zhang X."/>
        </authorList>
    </citation>
    <scope>NUCLEOTIDE SEQUENCE [LARGE SCALE GENOMIC DNA]</scope>
    <source>
        <strain evidence="8 9">BP6252</strain>
    </source>
</reference>
<feature type="transmembrane region" description="Helical" evidence="6">
    <location>
        <begin position="130"/>
        <end position="157"/>
    </location>
</feature>
<feature type="transmembrane region" description="Helical" evidence="6">
    <location>
        <begin position="43"/>
        <end position="64"/>
    </location>
</feature>
<dbReference type="GO" id="GO:0016020">
    <property type="term" value="C:membrane"/>
    <property type="evidence" value="ECO:0007669"/>
    <property type="project" value="UniProtKB-SubCell"/>
</dbReference>
<evidence type="ECO:0000256" key="2">
    <source>
        <dbReference type="ARBA" id="ARBA00022692"/>
    </source>
</evidence>
<proteinExistence type="inferred from homology"/>
<protein>
    <recommendedName>
        <fullName evidence="7">Rhodopsin domain-containing protein</fullName>
    </recommendedName>
</protein>
<comment type="subcellular location">
    <subcellularLocation>
        <location evidence="1">Membrane</location>
        <topology evidence="1">Multi-pass membrane protein</topology>
    </subcellularLocation>
</comment>
<keyword evidence="4 6" id="KW-0472">Membrane</keyword>